<proteinExistence type="inferred from homology"/>
<dbReference type="InterPro" id="IPR036412">
    <property type="entry name" value="HAD-like_sf"/>
</dbReference>
<keyword evidence="4" id="KW-0479">Metal-binding</keyword>
<dbReference type="Proteomes" id="UP001501083">
    <property type="component" value="Unassembled WGS sequence"/>
</dbReference>
<dbReference type="NCBIfam" id="TIGR01662">
    <property type="entry name" value="HAD-SF-IIIA"/>
    <property type="match status" value="1"/>
</dbReference>
<evidence type="ECO:0000313" key="9">
    <source>
        <dbReference type="Proteomes" id="UP001501083"/>
    </source>
</evidence>
<keyword evidence="6" id="KW-0119">Carbohydrate metabolism</keyword>
<evidence type="ECO:0000313" key="8">
    <source>
        <dbReference type="EMBL" id="GAA5070566.1"/>
    </source>
</evidence>
<keyword evidence="5" id="KW-0378">Hydrolase</keyword>
<dbReference type="Pfam" id="PF13242">
    <property type="entry name" value="Hydrolase_like"/>
    <property type="match status" value="1"/>
</dbReference>
<protein>
    <recommendedName>
        <fullName evidence="7">D,D-heptose 1,7-bisphosphate phosphatase</fullName>
    </recommendedName>
</protein>
<evidence type="ECO:0000256" key="6">
    <source>
        <dbReference type="ARBA" id="ARBA00023277"/>
    </source>
</evidence>
<dbReference type="SUPFAM" id="SSF56784">
    <property type="entry name" value="HAD-like"/>
    <property type="match status" value="1"/>
</dbReference>
<dbReference type="EMBL" id="BAABKY010000001">
    <property type="protein sequence ID" value="GAA5070566.1"/>
    <property type="molecule type" value="Genomic_DNA"/>
</dbReference>
<gene>
    <name evidence="8" type="ORF">GCM10025759_08710</name>
</gene>
<organism evidence="8 9">
    <name type="scientific">Lysobacter panacisoli</name>
    <dbReference type="NCBI Taxonomy" id="1255263"/>
    <lineage>
        <taxon>Bacteria</taxon>
        <taxon>Pseudomonadati</taxon>
        <taxon>Pseudomonadota</taxon>
        <taxon>Gammaproteobacteria</taxon>
        <taxon>Lysobacterales</taxon>
        <taxon>Lysobacteraceae</taxon>
        <taxon>Lysobacter</taxon>
    </lineage>
</organism>
<dbReference type="InterPro" id="IPR006543">
    <property type="entry name" value="Histidinol-phos"/>
</dbReference>
<comment type="similarity">
    <text evidence="2">Belongs to the GmhB family.</text>
</comment>
<keyword evidence="3" id="KW-0963">Cytoplasm</keyword>
<dbReference type="NCBIfam" id="TIGR00213">
    <property type="entry name" value="GmhB_yaeD"/>
    <property type="match status" value="1"/>
</dbReference>
<dbReference type="RefSeq" id="WP_158982635.1">
    <property type="nucleotide sequence ID" value="NZ_BAABKY010000001.1"/>
</dbReference>
<dbReference type="InterPro" id="IPR006549">
    <property type="entry name" value="HAD-SF_hydro_IIIA"/>
</dbReference>
<keyword evidence="9" id="KW-1185">Reference proteome</keyword>
<dbReference type="Gene3D" id="3.40.50.1000">
    <property type="entry name" value="HAD superfamily/HAD-like"/>
    <property type="match status" value="1"/>
</dbReference>
<evidence type="ECO:0000256" key="3">
    <source>
        <dbReference type="ARBA" id="ARBA00022490"/>
    </source>
</evidence>
<dbReference type="PANTHER" id="PTHR42891:SF1">
    <property type="entry name" value="D-GLYCERO-BETA-D-MANNO-HEPTOSE-1,7-BISPHOSPHATE 7-PHOSPHATASE"/>
    <property type="match status" value="1"/>
</dbReference>
<reference evidence="9" key="1">
    <citation type="journal article" date="2019" name="Int. J. Syst. Evol. Microbiol.">
        <title>The Global Catalogue of Microorganisms (GCM) 10K type strain sequencing project: providing services to taxonomists for standard genome sequencing and annotation.</title>
        <authorList>
            <consortium name="The Broad Institute Genomics Platform"/>
            <consortium name="The Broad Institute Genome Sequencing Center for Infectious Disease"/>
            <person name="Wu L."/>
            <person name="Ma J."/>
        </authorList>
    </citation>
    <scope>NUCLEOTIDE SEQUENCE [LARGE SCALE GENOMIC DNA]</scope>
    <source>
        <strain evidence="9">JCM 19212</strain>
    </source>
</reference>
<dbReference type="PANTHER" id="PTHR42891">
    <property type="entry name" value="D-GLYCERO-BETA-D-MANNO-HEPTOSE-1,7-BISPHOSPHATE 7-PHOSPHATASE"/>
    <property type="match status" value="1"/>
</dbReference>
<evidence type="ECO:0000256" key="4">
    <source>
        <dbReference type="ARBA" id="ARBA00022723"/>
    </source>
</evidence>
<comment type="subcellular location">
    <subcellularLocation>
        <location evidence="1">Cytoplasm</location>
    </subcellularLocation>
</comment>
<accession>A0ABP9L820</accession>
<comment type="caution">
    <text evidence="8">The sequence shown here is derived from an EMBL/GenBank/DDBJ whole genome shotgun (WGS) entry which is preliminary data.</text>
</comment>
<name>A0ABP9L820_9GAMM</name>
<dbReference type="InterPro" id="IPR023214">
    <property type="entry name" value="HAD_sf"/>
</dbReference>
<sequence>MSVPGCGVFEDDITPRVLQELAAPRRALFLDRDGIINVDHGYVHRGEDTQWMPGIFELSRMAIDAGCLVVVVTNQAGIARGYYDDQQFLAYTRWVHGEFKARGAALHATCYCPHHPDAVDPQARTCECRKPAPGMILEAARRYGIALGESALLGDKSWDVQAGRSAGVGLNLLLEGDGDPAPGTVRSLGEAEHILRKYFASPKGATDVRI</sequence>
<dbReference type="NCBIfam" id="TIGR01656">
    <property type="entry name" value="Histidinol-ppas"/>
    <property type="match status" value="1"/>
</dbReference>
<dbReference type="CDD" id="cd07503">
    <property type="entry name" value="HAD_HisB-N"/>
    <property type="match status" value="1"/>
</dbReference>
<dbReference type="InterPro" id="IPR004446">
    <property type="entry name" value="Heptose_bisP_phosphatase"/>
</dbReference>
<evidence type="ECO:0000256" key="5">
    <source>
        <dbReference type="ARBA" id="ARBA00022801"/>
    </source>
</evidence>
<evidence type="ECO:0000256" key="2">
    <source>
        <dbReference type="ARBA" id="ARBA00005628"/>
    </source>
</evidence>
<evidence type="ECO:0000256" key="7">
    <source>
        <dbReference type="ARBA" id="ARBA00031828"/>
    </source>
</evidence>
<evidence type="ECO:0000256" key="1">
    <source>
        <dbReference type="ARBA" id="ARBA00004496"/>
    </source>
</evidence>